<dbReference type="Proteomes" id="UP000326939">
    <property type="component" value="Chromosome 11"/>
</dbReference>
<dbReference type="GO" id="GO:0006891">
    <property type="term" value="P:intra-Golgi vesicle-mediated transport"/>
    <property type="evidence" value="ECO:0007669"/>
    <property type="project" value="TreeGrafter"/>
</dbReference>
<reference evidence="8" key="1">
    <citation type="journal article" date="2019" name="Gigascience">
        <title>De novo genome assembly of the endangered Acer yangbiense, a plant species with extremely small populations endemic to Yunnan Province, China.</title>
        <authorList>
            <person name="Yang J."/>
            <person name="Wariss H.M."/>
            <person name="Tao L."/>
            <person name="Zhang R."/>
            <person name="Yun Q."/>
            <person name="Hollingsworth P."/>
            <person name="Dao Z."/>
            <person name="Luo G."/>
            <person name="Guo H."/>
            <person name="Ma Y."/>
            <person name="Sun W."/>
        </authorList>
    </citation>
    <scope>NUCLEOTIDE SEQUENCE [LARGE SCALE GENOMIC DNA]</scope>
    <source>
        <strain evidence="8">cv. br00</strain>
    </source>
</reference>
<dbReference type="Pfam" id="PF12584">
    <property type="entry name" value="TRAPPC10"/>
    <property type="match status" value="1"/>
</dbReference>
<evidence type="ECO:0000256" key="2">
    <source>
        <dbReference type="ARBA" id="ARBA00022448"/>
    </source>
</evidence>
<dbReference type="GO" id="GO:1990071">
    <property type="term" value="C:TRAPPII protein complex"/>
    <property type="evidence" value="ECO:0007669"/>
    <property type="project" value="InterPro"/>
</dbReference>
<dbReference type="Pfam" id="PF23036">
    <property type="entry name" value="TRAPPC10_1st"/>
    <property type="match status" value="1"/>
</dbReference>
<evidence type="ECO:0000313" key="7">
    <source>
        <dbReference type="EMBL" id="KAB5534674.1"/>
    </source>
</evidence>
<dbReference type="InterPro" id="IPR045126">
    <property type="entry name" value="TRAPPC10/Trs130"/>
</dbReference>
<evidence type="ECO:0000259" key="6">
    <source>
        <dbReference type="Pfam" id="PF23036"/>
    </source>
</evidence>
<feature type="compositionally biased region" description="Polar residues" evidence="4">
    <location>
        <begin position="512"/>
        <end position="522"/>
    </location>
</feature>
<evidence type="ECO:0000313" key="8">
    <source>
        <dbReference type="Proteomes" id="UP000326939"/>
    </source>
</evidence>
<feature type="region of interest" description="Disordered" evidence="4">
    <location>
        <begin position="494"/>
        <end position="525"/>
    </location>
</feature>
<feature type="domain" description="TRAPPC10/Trs130 N-terminal" evidence="6">
    <location>
        <begin position="16"/>
        <end position="316"/>
    </location>
</feature>
<accession>A0A5N5KW49</accession>
<evidence type="ECO:0000256" key="3">
    <source>
        <dbReference type="ARBA" id="ARBA00023034"/>
    </source>
</evidence>
<dbReference type="GO" id="GO:0005829">
    <property type="term" value="C:cytosol"/>
    <property type="evidence" value="ECO:0007669"/>
    <property type="project" value="GOC"/>
</dbReference>
<comment type="caution">
    <text evidence="7">The sequence shown here is derived from an EMBL/GenBank/DDBJ whole genome shotgun (WGS) entry which is preliminary data.</text>
</comment>
<gene>
    <name evidence="7" type="ORF">DKX38_017760</name>
</gene>
<evidence type="ECO:0000259" key="5">
    <source>
        <dbReference type="Pfam" id="PF12584"/>
    </source>
</evidence>
<dbReference type="PANTHER" id="PTHR13251">
    <property type="entry name" value="EPILEPSY HOLOPROSENCEPHALY CANDIDATE 1/TMEM1"/>
    <property type="match status" value="1"/>
</dbReference>
<dbReference type="GO" id="GO:0034498">
    <property type="term" value="P:early endosome to Golgi transport"/>
    <property type="evidence" value="ECO:0007669"/>
    <property type="project" value="TreeGrafter"/>
</dbReference>
<dbReference type="InterPro" id="IPR022233">
    <property type="entry name" value="TRAPPC10/Trs130_C"/>
</dbReference>
<comment type="subcellular location">
    <subcellularLocation>
        <location evidence="1">Golgi apparatus</location>
    </subcellularLocation>
</comment>
<organism evidence="7 8">
    <name type="scientific">Salix brachista</name>
    <dbReference type="NCBI Taxonomy" id="2182728"/>
    <lineage>
        <taxon>Eukaryota</taxon>
        <taxon>Viridiplantae</taxon>
        <taxon>Streptophyta</taxon>
        <taxon>Embryophyta</taxon>
        <taxon>Tracheophyta</taxon>
        <taxon>Spermatophyta</taxon>
        <taxon>Magnoliopsida</taxon>
        <taxon>eudicotyledons</taxon>
        <taxon>Gunneridae</taxon>
        <taxon>Pentapetalae</taxon>
        <taxon>rosids</taxon>
        <taxon>fabids</taxon>
        <taxon>Malpighiales</taxon>
        <taxon>Salicaceae</taxon>
        <taxon>Saliceae</taxon>
        <taxon>Salix</taxon>
    </lineage>
</organism>
<evidence type="ECO:0000256" key="1">
    <source>
        <dbReference type="ARBA" id="ARBA00004555"/>
    </source>
</evidence>
<keyword evidence="3" id="KW-0333">Golgi apparatus</keyword>
<dbReference type="InterPro" id="IPR056913">
    <property type="entry name" value="TRAPPC10/Trs130_N"/>
</dbReference>
<dbReference type="PANTHER" id="PTHR13251:SF3">
    <property type="entry name" value="TRAFFICKING PROTEIN PARTICLE COMPLEX SUBUNIT 10"/>
    <property type="match status" value="1"/>
</dbReference>
<feature type="domain" description="TRAPPC10/Trs130 C-terminal" evidence="5">
    <location>
        <begin position="1161"/>
        <end position="1272"/>
    </location>
</feature>
<keyword evidence="8" id="KW-1185">Reference proteome</keyword>
<proteinExistence type="predicted"/>
<protein>
    <recommendedName>
        <fullName evidence="9">Trafficking protein particle complex subunit 11 domain-containing protein</fullName>
    </recommendedName>
</protein>
<keyword evidence="2" id="KW-0813">Transport</keyword>
<sequence>MANYLAQFQTIKNSCDHIVIAVEDVSDLWPNIKSGFEERVPIKRASLNNKTRNPVLVENFPCEFILTTDSRLRSRFPQEQSLFWFREPYATIVLVTCEDLDEFKTILKPRLKLIVQNDEKEWFIVFVSRAHPSNDNAVKMAKKVYAKLEVDFSTKRRERCCKYDIHGPEANFWDDLESKIMECVRNTLDRRVQFYEDEIRKLTEQRFMPVWNFCNFFILKESLAFMFEMAHLYEDALREYDELELCYLETVNMPGKQREFGGVDHGDDWAALLNHENKPLTQIVQDDSFREFEFRQYLFAYQSKLLFKLNRPFEVASRGHSFIIGFSKALTLHENMLPFCMREVWVITACLALINATASPNFDGLVATDIEKEFYRLKGDLYSLCRVKFMRLAYLIGYGADIEKSPVNSALLSMLTWPKPPVWPSVPLDASPEVLEKEKVILQATPKIKHFGIQRKPLPLEPSVLLREANRRRASLSAGNVFEVFDGRPALIDGSASDASSRTPPSKKMNAISMSRTNSSPGTFDGSVDRPMRLAEIYVAAEHALKHTISDADLWKALSSVVEFEQKYLELTKGAADNYHHSWWKRHGVVLDGEIAAVCFRHGNFDLAAKSYEKVCALYAGEGWQELLADVLPNLAECQKMLNDQAGYLASCVRLLSLDKGLFSTKERQAFQAEVLRLARSEMKDPVPLDVSSLITFSGNPGPPLELCDGDPGILSVTVWSGFPDDITLDSLSLTLTATFNADEGAKALRSSTATILKPGRNTITLALPPQRPGSYVLGVLTGQIGQLRFRSHSFSKGGPADSDDFMSYEKPTRPILKVFKPRPLVDLAAAISSALLINETQWVGVIVRPIDYSLKGAVLYIDTGPGLNIEESHVIEMETRVNISQSSAEMTNSNGTQKDCSLASIKEFQQLKLDNGRIEFPAWASDTDSVIWIPVRAISDRLPRGSSSVTPQKQSNLDGMRTIALKLEFGVSHNQIFERHLFNHPNLKNHIALICRTVAVHFTDPFHVSTRVADKCNDGTLLLQVILHSQVKATLTIYDAWLELQDGFIHTGQGTGRPTSSFFPLMISPTSRAGIMFSIRLGKVIDKDEVEALQTESILNIRYGIYGERTNGAHPPVAVDGIETEDARQDLLFKSAIVLQRPVLDPCLAVGFLPLPSTGLRVGQLITMQWRVERLKGPEDNGISEHNCKVFALVISVGVVYYLLFLSLSIGTGEVLYEVSANSENWMLAGRKRGHATLSTIQGSRIVISVLCVPLVAGYVRPPQLGLPNVEESNISCNPPGPHLVCVMPPALSSSFCIPP</sequence>
<evidence type="ECO:0000256" key="4">
    <source>
        <dbReference type="SAM" id="MobiDB-lite"/>
    </source>
</evidence>
<evidence type="ECO:0008006" key="9">
    <source>
        <dbReference type="Google" id="ProtNLM"/>
    </source>
</evidence>
<dbReference type="EMBL" id="VDCV01000011">
    <property type="protein sequence ID" value="KAB5534674.1"/>
    <property type="molecule type" value="Genomic_DNA"/>
</dbReference>
<name>A0A5N5KW49_9ROSI</name>